<dbReference type="AlphaFoldDB" id="A0A9D1DFQ1"/>
<dbReference type="SUPFAM" id="SSF52540">
    <property type="entry name" value="P-loop containing nucleoside triphosphate hydrolases"/>
    <property type="match status" value="1"/>
</dbReference>
<evidence type="ECO:0000313" key="2">
    <source>
        <dbReference type="Proteomes" id="UP000824242"/>
    </source>
</evidence>
<dbReference type="Pfam" id="PF13189">
    <property type="entry name" value="Cytidylate_kin2"/>
    <property type="match status" value="1"/>
</dbReference>
<dbReference type="EMBL" id="DVGZ01000112">
    <property type="protein sequence ID" value="HIR48043.1"/>
    <property type="molecule type" value="Genomic_DNA"/>
</dbReference>
<sequence>MTKTIITIARQYGSGGRLIGKKLSEILEVPFYDKELIAIAAKQSGMSEEVFAKADERASGSLLYSLVMGSYTSVANNMPINDKLFLLQSDIIKEAAKKGPFVIVGRCADYILRDEPNCLNLFLQAPKDIRMRRAVEEYGVEAAKAADTVAKKDKQRGNYYNFYSNRKWGDMQNYDLILDTHIFGLQGSVDIILRALEEKEKTYGKTVPDDDL</sequence>
<dbReference type="Gene3D" id="3.40.50.300">
    <property type="entry name" value="P-loop containing nucleotide triphosphate hydrolases"/>
    <property type="match status" value="1"/>
</dbReference>
<protein>
    <submittedName>
        <fullName evidence="1">Cytidylate kinase-like family protein</fullName>
    </submittedName>
</protein>
<comment type="caution">
    <text evidence="1">The sequence shown here is derived from an EMBL/GenBank/DDBJ whole genome shotgun (WGS) entry which is preliminary data.</text>
</comment>
<proteinExistence type="predicted"/>
<accession>A0A9D1DFQ1</accession>
<organism evidence="1 2">
    <name type="scientific">Candidatus Caccousia avicola</name>
    <dbReference type="NCBI Taxonomy" id="2840721"/>
    <lineage>
        <taxon>Bacteria</taxon>
        <taxon>Bacillati</taxon>
        <taxon>Bacillota</taxon>
        <taxon>Clostridia</taxon>
        <taxon>Eubacteriales</taxon>
        <taxon>Oscillospiraceae</taxon>
        <taxon>Oscillospiraceae incertae sedis</taxon>
        <taxon>Candidatus Caccousia</taxon>
    </lineage>
</organism>
<reference evidence="1" key="2">
    <citation type="journal article" date="2021" name="PeerJ">
        <title>Extensive microbial diversity within the chicken gut microbiome revealed by metagenomics and culture.</title>
        <authorList>
            <person name="Gilroy R."/>
            <person name="Ravi A."/>
            <person name="Getino M."/>
            <person name="Pursley I."/>
            <person name="Horton D.L."/>
            <person name="Alikhan N.F."/>
            <person name="Baker D."/>
            <person name="Gharbi K."/>
            <person name="Hall N."/>
            <person name="Watson M."/>
            <person name="Adriaenssens E.M."/>
            <person name="Foster-Nyarko E."/>
            <person name="Jarju S."/>
            <person name="Secka A."/>
            <person name="Antonio M."/>
            <person name="Oren A."/>
            <person name="Chaudhuri R.R."/>
            <person name="La Ragione R."/>
            <person name="Hildebrand F."/>
            <person name="Pallen M.J."/>
        </authorList>
    </citation>
    <scope>NUCLEOTIDE SEQUENCE</scope>
    <source>
        <strain evidence="1">ChiSxjej1B13-7958</strain>
    </source>
</reference>
<dbReference type="InterPro" id="IPR027417">
    <property type="entry name" value="P-loop_NTPase"/>
</dbReference>
<keyword evidence="1" id="KW-0418">Kinase</keyword>
<evidence type="ECO:0000313" key="1">
    <source>
        <dbReference type="EMBL" id="HIR48043.1"/>
    </source>
</evidence>
<dbReference type="Proteomes" id="UP000824242">
    <property type="component" value="Unassembled WGS sequence"/>
</dbReference>
<reference evidence="1" key="1">
    <citation type="submission" date="2020-10" db="EMBL/GenBank/DDBJ databases">
        <authorList>
            <person name="Gilroy R."/>
        </authorList>
    </citation>
    <scope>NUCLEOTIDE SEQUENCE</scope>
    <source>
        <strain evidence="1">ChiSxjej1B13-7958</strain>
    </source>
</reference>
<name>A0A9D1DFQ1_9FIRM</name>
<gene>
    <name evidence="1" type="ORF">IAB89_10410</name>
</gene>
<dbReference type="GO" id="GO:0016301">
    <property type="term" value="F:kinase activity"/>
    <property type="evidence" value="ECO:0007669"/>
    <property type="project" value="UniProtKB-KW"/>
</dbReference>
<keyword evidence="1" id="KW-0808">Transferase</keyword>